<accession>A0A081P9T0</accession>
<proteinExistence type="predicted"/>
<name>A0A081P9T0_9BACL</name>
<evidence type="ECO:0000256" key="1">
    <source>
        <dbReference type="SAM" id="Phobius"/>
    </source>
</evidence>
<dbReference type="EMBL" id="JNVM01000003">
    <property type="protein sequence ID" value="KEQ27453.1"/>
    <property type="molecule type" value="Genomic_DNA"/>
</dbReference>
<dbReference type="eggNOG" id="ENOG5032JTF">
    <property type="taxonomic scope" value="Bacteria"/>
</dbReference>
<feature type="transmembrane region" description="Helical" evidence="1">
    <location>
        <begin position="5"/>
        <end position="25"/>
    </location>
</feature>
<protein>
    <recommendedName>
        <fullName evidence="4">DUF2759 domain-containing protein</fullName>
    </recommendedName>
</protein>
<keyword evidence="3" id="KW-1185">Reference proteome</keyword>
<evidence type="ECO:0000313" key="3">
    <source>
        <dbReference type="Proteomes" id="UP000028123"/>
    </source>
</evidence>
<gene>
    <name evidence="2" type="ORF">ET33_19610</name>
</gene>
<sequence length="62" mass="7059">MATIILIVCLLVMGTFFSLAFVWLFQKKKGLAISFTILGLVSAFVFYYAIFQGWLELPEQYG</sequence>
<dbReference type="RefSeq" id="WP_036676228.1">
    <property type="nucleotide sequence ID" value="NZ_BSDJ01000011.1"/>
</dbReference>
<keyword evidence="1" id="KW-0472">Membrane</keyword>
<evidence type="ECO:0000313" key="2">
    <source>
        <dbReference type="EMBL" id="KEQ27453.1"/>
    </source>
</evidence>
<keyword evidence="1" id="KW-1133">Transmembrane helix</keyword>
<dbReference type="OrthoDB" id="2629533at2"/>
<dbReference type="Proteomes" id="UP000028123">
    <property type="component" value="Unassembled WGS sequence"/>
</dbReference>
<comment type="caution">
    <text evidence="2">The sequence shown here is derived from an EMBL/GenBank/DDBJ whole genome shotgun (WGS) entry which is preliminary data.</text>
</comment>
<evidence type="ECO:0008006" key="4">
    <source>
        <dbReference type="Google" id="ProtNLM"/>
    </source>
</evidence>
<reference evidence="2 3" key="1">
    <citation type="submission" date="2014-06" db="EMBL/GenBank/DDBJ databases">
        <title>Draft genome sequence of Paenibacillus sp. MSt1.</title>
        <authorList>
            <person name="Aw Y.K."/>
            <person name="Ong K.S."/>
            <person name="Gan H.M."/>
            <person name="Lee S.M."/>
        </authorList>
    </citation>
    <scope>NUCLEOTIDE SEQUENCE [LARGE SCALE GENOMIC DNA]</scope>
    <source>
        <strain evidence="2 3">MSt1</strain>
    </source>
</reference>
<organism evidence="2 3">
    <name type="scientific">Paenibacillus tyrfis</name>
    <dbReference type="NCBI Taxonomy" id="1501230"/>
    <lineage>
        <taxon>Bacteria</taxon>
        <taxon>Bacillati</taxon>
        <taxon>Bacillota</taxon>
        <taxon>Bacilli</taxon>
        <taxon>Bacillales</taxon>
        <taxon>Paenibacillaceae</taxon>
        <taxon>Paenibacillus</taxon>
    </lineage>
</organism>
<keyword evidence="1" id="KW-0812">Transmembrane</keyword>
<dbReference type="AlphaFoldDB" id="A0A081P9T0"/>
<feature type="transmembrane region" description="Helical" evidence="1">
    <location>
        <begin position="31"/>
        <end position="51"/>
    </location>
</feature>